<evidence type="ECO:0000313" key="3">
    <source>
        <dbReference type="EMBL" id="THU61100.1"/>
    </source>
</evidence>
<organism evidence="3 4">
    <name type="scientific">Musa balbisiana</name>
    <name type="common">Banana</name>
    <dbReference type="NCBI Taxonomy" id="52838"/>
    <lineage>
        <taxon>Eukaryota</taxon>
        <taxon>Viridiplantae</taxon>
        <taxon>Streptophyta</taxon>
        <taxon>Embryophyta</taxon>
        <taxon>Tracheophyta</taxon>
        <taxon>Spermatophyta</taxon>
        <taxon>Magnoliopsida</taxon>
        <taxon>Liliopsida</taxon>
        <taxon>Zingiberales</taxon>
        <taxon>Musaceae</taxon>
        <taxon>Musa</taxon>
    </lineage>
</organism>
<keyword evidence="2" id="KW-0732">Signal</keyword>
<dbReference type="InterPro" id="IPR039923">
    <property type="entry name" value="Protodermal_1"/>
</dbReference>
<evidence type="ECO:0000256" key="1">
    <source>
        <dbReference type="SAM" id="MobiDB-lite"/>
    </source>
</evidence>
<dbReference type="AlphaFoldDB" id="A0A4S8JGT3"/>
<dbReference type="PANTHER" id="PTHR33210:SF14">
    <property type="entry name" value="MEIOSIS 5"/>
    <property type="match status" value="1"/>
</dbReference>
<feature type="chain" id="PRO_5020277890" evidence="2">
    <location>
        <begin position="27"/>
        <end position="196"/>
    </location>
</feature>
<protein>
    <submittedName>
        <fullName evidence="3">Uncharacterized protein</fullName>
    </submittedName>
</protein>
<dbReference type="STRING" id="52838.A0A4S8JGT3"/>
<proteinExistence type="predicted"/>
<dbReference type="EMBL" id="PYDT01000005">
    <property type="protein sequence ID" value="THU61100.1"/>
    <property type="molecule type" value="Genomic_DNA"/>
</dbReference>
<name>A0A4S8JGT3_MUSBA</name>
<dbReference type="Proteomes" id="UP000317650">
    <property type="component" value="Chromosome 7"/>
</dbReference>
<evidence type="ECO:0000313" key="4">
    <source>
        <dbReference type="Proteomes" id="UP000317650"/>
    </source>
</evidence>
<reference evidence="3 4" key="1">
    <citation type="journal article" date="2019" name="Nat. Plants">
        <title>Genome sequencing of Musa balbisiana reveals subgenome evolution and function divergence in polyploid bananas.</title>
        <authorList>
            <person name="Yao X."/>
        </authorList>
    </citation>
    <scope>NUCLEOTIDE SEQUENCE [LARGE SCALE GENOMIC DNA]</scope>
    <source>
        <strain evidence="4">cv. DH-PKW</strain>
        <tissue evidence="3">Leaves</tissue>
    </source>
</reference>
<comment type="caution">
    <text evidence="3">The sequence shown here is derived from an EMBL/GenBank/DDBJ whole genome shotgun (WGS) entry which is preliminary data.</text>
</comment>
<sequence length="196" mass="20698">MEWQERVQNSLLCLLLVGSVVTPVISRSLQEFSEQKNFYPQKRSHKTPNHPTPSGGGHGTPTPGGAHSSPVVKPPSTPPGSHTPPFNGTCKYWSSHPDAIVAVIGSLGTVGDLFGHGCATIFGSNPTLHDALTNTRTDGYGALFREGTAALLNSMTDSKYPFTTKQVKSSFAGAVTSDGAAEAQADIFKQANEGKF</sequence>
<feature type="compositionally biased region" description="Low complexity" evidence="1">
    <location>
        <begin position="60"/>
        <end position="71"/>
    </location>
</feature>
<feature type="compositionally biased region" description="Pro residues" evidence="1">
    <location>
        <begin position="72"/>
        <end position="82"/>
    </location>
</feature>
<feature type="signal peptide" evidence="2">
    <location>
        <begin position="1"/>
        <end position="26"/>
    </location>
</feature>
<evidence type="ECO:0000256" key="2">
    <source>
        <dbReference type="SAM" id="SignalP"/>
    </source>
</evidence>
<keyword evidence="4" id="KW-1185">Reference proteome</keyword>
<accession>A0A4S8JGT3</accession>
<dbReference type="PANTHER" id="PTHR33210">
    <property type="entry name" value="PROTODERMAL FACTOR 1"/>
    <property type="match status" value="1"/>
</dbReference>
<feature type="region of interest" description="Disordered" evidence="1">
    <location>
        <begin position="38"/>
        <end position="84"/>
    </location>
</feature>
<gene>
    <name evidence="3" type="ORF">C4D60_Mb07t19720</name>
</gene>